<evidence type="ECO:0000256" key="1">
    <source>
        <dbReference type="SAM" id="SignalP"/>
    </source>
</evidence>
<gene>
    <name evidence="2" type="ORF">SAMN05444359_107137</name>
</gene>
<dbReference type="EMBL" id="FOFB01000007">
    <property type="protein sequence ID" value="SEQ27033.1"/>
    <property type="molecule type" value="Genomic_DNA"/>
</dbReference>
<dbReference type="RefSeq" id="WP_090167275.1">
    <property type="nucleotide sequence ID" value="NZ_FOFB01000007.1"/>
</dbReference>
<dbReference type="OrthoDB" id="1493440at2"/>
<sequence length="245" mass="27845">MRLLLLLPALLLMVLAGGCTPDQLDLSREAEMAYVDLLFALHHDQKEEAAIAADNLDFFLRQMHGKWPRPLKMEQLDNHLFHIGRAEWAYDDALESVEKGDLTLARVQLDRATYEFSVAAPAAFHELYIGEMYAFVTTWLEVEQAAGDQELCSLNWDQFSQYAHDAKSLWKQDRYNRPDSRAYAMRPIDEATFDKAHQGVQLELDAFIDILKSGDQCHAREKATAVSAAVWELVNLFGSREGNAL</sequence>
<dbReference type="Proteomes" id="UP000199021">
    <property type="component" value="Unassembled WGS sequence"/>
</dbReference>
<dbReference type="AlphaFoldDB" id="A0A1H9EP86"/>
<feature type="signal peptide" evidence="1">
    <location>
        <begin position="1"/>
        <end position="18"/>
    </location>
</feature>
<protein>
    <recommendedName>
        <fullName evidence="4">Lipoprotein</fullName>
    </recommendedName>
</protein>
<organism evidence="2 3">
    <name type="scientific">Neolewinella agarilytica</name>
    <dbReference type="NCBI Taxonomy" id="478744"/>
    <lineage>
        <taxon>Bacteria</taxon>
        <taxon>Pseudomonadati</taxon>
        <taxon>Bacteroidota</taxon>
        <taxon>Saprospiria</taxon>
        <taxon>Saprospirales</taxon>
        <taxon>Lewinellaceae</taxon>
        <taxon>Neolewinella</taxon>
    </lineage>
</organism>
<evidence type="ECO:0008006" key="4">
    <source>
        <dbReference type="Google" id="ProtNLM"/>
    </source>
</evidence>
<reference evidence="3" key="1">
    <citation type="submission" date="2016-10" db="EMBL/GenBank/DDBJ databases">
        <authorList>
            <person name="Varghese N."/>
            <person name="Submissions S."/>
        </authorList>
    </citation>
    <scope>NUCLEOTIDE SEQUENCE [LARGE SCALE GENOMIC DNA]</scope>
    <source>
        <strain evidence="3">DSM 24740</strain>
    </source>
</reference>
<name>A0A1H9EP86_9BACT</name>
<proteinExistence type="predicted"/>
<keyword evidence="3" id="KW-1185">Reference proteome</keyword>
<dbReference type="PROSITE" id="PS51257">
    <property type="entry name" value="PROKAR_LIPOPROTEIN"/>
    <property type="match status" value="1"/>
</dbReference>
<evidence type="ECO:0000313" key="2">
    <source>
        <dbReference type="EMBL" id="SEQ27033.1"/>
    </source>
</evidence>
<keyword evidence="1" id="KW-0732">Signal</keyword>
<dbReference type="InParanoid" id="A0A1H9EP86"/>
<dbReference type="STRING" id="478744.SAMN05444359_107137"/>
<accession>A0A1H9EP86</accession>
<feature type="chain" id="PRO_5011686273" description="Lipoprotein" evidence="1">
    <location>
        <begin position="19"/>
        <end position="245"/>
    </location>
</feature>
<evidence type="ECO:0000313" key="3">
    <source>
        <dbReference type="Proteomes" id="UP000199021"/>
    </source>
</evidence>